<evidence type="ECO:0000259" key="1">
    <source>
        <dbReference type="PROSITE" id="PS51725"/>
    </source>
</evidence>
<comment type="caution">
    <text evidence="2">The sequence shown here is derived from an EMBL/GenBank/DDBJ whole genome shotgun (WGS) entry which is preliminary data.</text>
</comment>
<keyword evidence="3" id="KW-1185">Reference proteome</keyword>
<dbReference type="PROSITE" id="PS51725">
    <property type="entry name" value="ABM"/>
    <property type="match status" value="1"/>
</dbReference>
<gene>
    <name evidence="2" type="ORF">BZG02_13690</name>
</gene>
<dbReference type="PANTHER" id="PTHR33336:SF3">
    <property type="entry name" value="ABM DOMAIN-CONTAINING PROTEIN"/>
    <property type="match status" value="1"/>
</dbReference>
<dbReference type="Proteomes" id="UP000233535">
    <property type="component" value="Unassembled WGS sequence"/>
</dbReference>
<reference evidence="2 3" key="1">
    <citation type="journal article" date="2017" name="Front. Microbiol.">
        <title>Labilibaculum manganireducens gen. nov., sp. nov. and Labilibaculum filiforme sp. nov., Novel Bacteroidetes Isolated from Subsurface Sediments of the Baltic Sea.</title>
        <authorList>
            <person name="Vandieken V."/>
            <person name="Marshall I.P."/>
            <person name="Niemann H."/>
            <person name="Engelen B."/>
            <person name="Cypionka H."/>
        </authorList>
    </citation>
    <scope>NUCLEOTIDE SEQUENCE [LARGE SCALE GENOMIC DNA]</scope>
    <source>
        <strain evidence="2 3">59.16B</strain>
    </source>
</reference>
<dbReference type="RefSeq" id="WP_101262016.1">
    <property type="nucleotide sequence ID" value="NZ_MVDD01000010.1"/>
</dbReference>
<dbReference type="GO" id="GO:0004497">
    <property type="term" value="F:monooxygenase activity"/>
    <property type="evidence" value="ECO:0007669"/>
    <property type="project" value="UniProtKB-KW"/>
</dbReference>
<accession>A0A2N3HVC1</accession>
<name>A0A2N3HVC1_9BACT</name>
<evidence type="ECO:0000313" key="3">
    <source>
        <dbReference type="Proteomes" id="UP000233535"/>
    </source>
</evidence>
<keyword evidence="2" id="KW-0503">Monooxygenase</keyword>
<dbReference type="InterPro" id="IPR011008">
    <property type="entry name" value="Dimeric_a/b-barrel"/>
</dbReference>
<keyword evidence="2" id="KW-0560">Oxidoreductase</keyword>
<dbReference type="SUPFAM" id="SSF54909">
    <property type="entry name" value="Dimeric alpha+beta barrel"/>
    <property type="match status" value="1"/>
</dbReference>
<dbReference type="InterPro" id="IPR007138">
    <property type="entry name" value="ABM_dom"/>
</dbReference>
<dbReference type="AlphaFoldDB" id="A0A2N3HVC1"/>
<sequence length="98" mass="11265">MSNQKITIVARILAKAEKSEAVKAELIKLVGFSRSDKGCINYDLHQDQENQNLFFVYENWENRASLQQHAESKHFVNFVDATKDANEEFSVNEMTKIA</sequence>
<feature type="domain" description="ABM" evidence="1">
    <location>
        <begin position="6"/>
        <end position="94"/>
    </location>
</feature>
<organism evidence="2 3">
    <name type="scientific">Labilibaculum filiforme</name>
    <dbReference type="NCBI Taxonomy" id="1940526"/>
    <lineage>
        <taxon>Bacteria</taxon>
        <taxon>Pseudomonadati</taxon>
        <taxon>Bacteroidota</taxon>
        <taxon>Bacteroidia</taxon>
        <taxon>Marinilabiliales</taxon>
        <taxon>Marinifilaceae</taxon>
        <taxon>Labilibaculum</taxon>
    </lineage>
</organism>
<dbReference type="OrthoDB" id="9806189at2"/>
<evidence type="ECO:0000313" key="2">
    <source>
        <dbReference type="EMBL" id="PKQ61987.1"/>
    </source>
</evidence>
<dbReference type="Pfam" id="PF03992">
    <property type="entry name" value="ABM"/>
    <property type="match status" value="1"/>
</dbReference>
<dbReference type="InterPro" id="IPR050744">
    <property type="entry name" value="AI-2_Isomerase_LsrG"/>
</dbReference>
<dbReference type="PANTHER" id="PTHR33336">
    <property type="entry name" value="QUINOL MONOOXYGENASE YGIN-RELATED"/>
    <property type="match status" value="1"/>
</dbReference>
<proteinExistence type="predicted"/>
<dbReference type="EMBL" id="MVDD01000010">
    <property type="protein sequence ID" value="PKQ61987.1"/>
    <property type="molecule type" value="Genomic_DNA"/>
</dbReference>
<dbReference type="Gene3D" id="3.30.70.100">
    <property type="match status" value="1"/>
</dbReference>
<protein>
    <submittedName>
        <fullName evidence="2">Antibiotic biosynthesis monooxygenase</fullName>
    </submittedName>
</protein>